<organism evidence="1 2">
    <name type="scientific">Paramecium octaurelia</name>
    <dbReference type="NCBI Taxonomy" id="43137"/>
    <lineage>
        <taxon>Eukaryota</taxon>
        <taxon>Sar</taxon>
        <taxon>Alveolata</taxon>
        <taxon>Ciliophora</taxon>
        <taxon>Intramacronucleata</taxon>
        <taxon>Oligohymenophorea</taxon>
        <taxon>Peniculida</taxon>
        <taxon>Parameciidae</taxon>
        <taxon>Paramecium</taxon>
    </lineage>
</organism>
<sequence length="33" mass="3901">MMLIIYKPSSFIQTLCILKQALIITSKIYREKI</sequence>
<dbReference type="AlphaFoldDB" id="A0A8S1XZ39"/>
<gene>
    <name evidence="1" type="ORF">POCTA_138.1.T1390081</name>
</gene>
<keyword evidence="2" id="KW-1185">Reference proteome</keyword>
<accession>A0A8S1XZ39</accession>
<reference evidence="1" key="1">
    <citation type="submission" date="2021-01" db="EMBL/GenBank/DDBJ databases">
        <authorList>
            <consortium name="Genoscope - CEA"/>
            <person name="William W."/>
        </authorList>
    </citation>
    <scope>NUCLEOTIDE SEQUENCE</scope>
</reference>
<comment type="caution">
    <text evidence="1">The sequence shown here is derived from an EMBL/GenBank/DDBJ whole genome shotgun (WGS) entry which is preliminary data.</text>
</comment>
<proteinExistence type="predicted"/>
<protein>
    <submittedName>
        <fullName evidence="1">Uncharacterized protein</fullName>
    </submittedName>
</protein>
<evidence type="ECO:0000313" key="1">
    <source>
        <dbReference type="EMBL" id="CAD8206869.1"/>
    </source>
</evidence>
<evidence type="ECO:0000313" key="2">
    <source>
        <dbReference type="Proteomes" id="UP000683925"/>
    </source>
</evidence>
<dbReference type="EMBL" id="CAJJDP010000140">
    <property type="protein sequence ID" value="CAD8206869.1"/>
    <property type="molecule type" value="Genomic_DNA"/>
</dbReference>
<dbReference type="Proteomes" id="UP000683925">
    <property type="component" value="Unassembled WGS sequence"/>
</dbReference>
<name>A0A8S1XZ39_PAROT</name>